<reference evidence="4" key="1">
    <citation type="submission" date="2025-08" db="UniProtKB">
        <authorList>
            <consortium name="RefSeq"/>
        </authorList>
    </citation>
    <scope>IDENTIFICATION</scope>
    <source>
        <strain evidence="4">OHB3-1</strain>
    </source>
</reference>
<dbReference type="AlphaFoldDB" id="A0A6J1DSP4"/>
<keyword evidence="2" id="KW-0472">Membrane</keyword>
<dbReference type="PANTHER" id="PTHR34964">
    <property type="entry name" value="MEMBRANE LIPOPROTEIN-RELATED"/>
    <property type="match status" value="1"/>
</dbReference>
<sequence length="154" mass="16872">MTYLMEERKGDARILIISGVIFLCIISGGLLLGLYLYLPQSESTDWYPIVGIVLVATPWIFWLLVYLYHCFKPAAQPQPPRFNAFNSSTNRAPPAANPSGAESPNCDSPGGGKRRVHFGTTREEGMDSNTNGGNNHEKCPRESELPLSPSISSS</sequence>
<evidence type="ECO:0000313" key="3">
    <source>
        <dbReference type="Proteomes" id="UP000504603"/>
    </source>
</evidence>
<keyword evidence="2" id="KW-1133">Transmembrane helix</keyword>
<dbReference type="KEGG" id="mcha:111022806"/>
<dbReference type="Proteomes" id="UP000504603">
    <property type="component" value="Unplaced"/>
</dbReference>
<evidence type="ECO:0000256" key="2">
    <source>
        <dbReference type="SAM" id="Phobius"/>
    </source>
</evidence>
<feature type="transmembrane region" description="Helical" evidence="2">
    <location>
        <begin position="12"/>
        <end position="37"/>
    </location>
</feature>
<accession>A0A6J1DSP4</accession>
<dbReference type="RefSeq" id="XP_022155761.1">
    <property type="nucleotide sequence ID" value="XM_022300069.1"/>
</dbReference>
<dbReference type="PANTHER" id="PTHR34964:SF14">
    <property type="entry name" value="MEMBRANE LIPOPROTEIN"/>
    <property type="match status" value="1"/>
</dbReference>
<gene>
    <name evidence="4" type="primary">LOC111022806</name>
</gene>
<proteinExistence type="predicted"/>
<keyword evidence="3" id="KW-1185">Reference proteome</keyword>
<dbReference type="OrthoDB" id="1056497at2759"/>
<feature type="compositionally biased region" description="Low complexity" evidence="1">
    <location>
        <begin position="145"/>
        <end position="154"/>
    </location>
</feature>
<feature type="compositionally biased region" description="Basic and acidic residues" evidence="1">
    <location>
        <begin position="135"/>
        <end position="144"/>
    </location>
</feature>
<protein>
    <submittedName>
        <fullName evidence="4">Uncharacterized protein LOC111022806</fullName>
    </submittedName>
</protein>
<keyword evidence="2" id="KW-0812">Transmembrane</keyword>
<name>A0A6J1DSP4_MOMCH</name>
<evidence type="ECO:0000313" key="4">
    <source>
        <dbReference type="RefSeq" id="XP_022155761.1"/>
    </source>
</evidence>
<organism evidence="3 4">
    <name type="scientific">Momordica charantia</name>
    <name type="common">Bitter gourd</name>
    <name type="synonym">Balsam pear</name>
    <dbReference type="NCBI Taxonomy" id="3673"/>
    <lineage>
        <taxon>Eukaryota</taxon>
        <taxon>Viridiplantae</taxon>
        <taxon>Streptophyta</taxon>
        <taxon>Embryophyta</taxon>
        <taxon>Tracheophyta</taxon>
        <taxon>Spermatophyta</taxon>
        <taxon>Magnoliopsida</taxon>
        <taxon>eudicotyledons</taxon>
        <taxon>Gunneridae</taxon>
        <taxon>Pentapetalae</taxon>
        <taxon>rosids</taxon>
        <taxon>fabids</taxon>
        <taxon>Cucurbitales</taxon>
        <taxon>Cucurbitaceae</taxon>
        <taxon>Momordiceae</taxon>
        <taxon>Momordica</taxon>
    </lineage>
</organism>
<evidence type="ECO:0000256" key="1">
    <source>
        <dbReference type="SAM" id="MobiDB-lite"/>
    </source>
</evidence>
<feature type="transmembrane region" description="Helical" evidence="2">
    <location>
        <begin position="49"/>
        <end position="71"/>
    </location>
</feature>
<feature type="region of interest" description="Disordered" evidence="1">
    <location>
        <begin position="82"/>
        <end position="154"/>
    </location>
</feature>
<dbReference type="GeneID" id="111022806"/>